<comment type="caution">
    <text evidence="2">The sequence shown here is derived from an EMBL/GenBank/DDBJ whole genome shotgun (WGS) entry which is preliminary data.</text>
</comment>
<proteinExistence type="predicted"/>
<reference evidence="2 3" key="1">
    <citation type="submission" date="2017-03" db="EMBL/GenBank/DDBJ databases">
        <title>Whole genome sequences of fourteen strains of Bradyrhizobium canariense and one strain of Bradyrhizobium japonicum isolated from Lupinus (Papilionoideae: Genisteae) species in Algeria.</title>
        <authorList>
            <person name="Crovadore J."/>
            <person name="Chekireb D."/>
            <person name="Brachmann A."/>
            <person name="Chablais R."/>
            <person name="Cochard B."/>
            <person name="Lefort F."/>
        </authorList>
    </citation>
    <scope>NUCLEOTIDE SEQUENCE [LARGE SCALE GENOMIC DNA]</scope>
    <source>
        <strain evidence="2 3">UBMA197</strain>
    </source>
</reference>
<feature type="domain" description="Glycosyl transferase family 1" evidence="1">
    <location>
        <begin position="205"/>
        <end position="368"/>
    </location>
</feature>
<sequence>MLHYQPNKELGETTATELARLNGSERKLHVLLVQTQAENAGAQEISRLLGAGLSARGHRVSNLFFFRKSDSFDEPPETFYCASSRPGNPVALLRMLWTLGGHIRATRPDAVLTFQHFGNVIGAGVTRLVSRAPVVANQVSSALSMSWPIRTADIVMGSVGFFDRITLNSKDMEREYSRYPQAYRSRMVHVPHGFEDKALILPKGAARQKFNLPPDRVLLGCAARLHPHKRLDAAIRLLPDEPSWHLALAGQGADEARLRQLADDLKVSDRLHLLGEIAPRQIADFLACLDIFVFPTQAETFGLAAVEAANAGVPSVVTDLPVLREVLSFEGKPTALFVDASDQAKLSAAVSRLLTDQALSDELQKNAKGLRLRYSVDAMVEEYVQILNRVV</sequence>
<dbReference type="PANTHER" id="PTHR12526:SF634">
    <property type="entry name" value="BLL3361 PROTEIN"/>
    <property type="match status" value="1"/>
</dbReference>
<dbReference type="SUPFAM" id="SSF53756">
    <property type="entry name" value="UDP-Glycosyltransferase/glycogen phosphorylase"/>
    <property type="match status" value="1"/>
</dbReference>
<evidence type="ECO:0000313" key="3">
    <source>
        <dbReference type="Proteomes" id="UP000193335"/>
    </source>
</evidence>
<dbReference type="CDD" id="cd03801">
    <property type="entry name" value="GT4_PimA-like"/>
    <property type="match status" value="1"/>
</dbReference>
<evidence type="ECO:0000259" key="1">
    <source>
        <dbReference type="Pfam" id="PF00534"/>
    </source>
</evidence>
<accession>A0A1Y2JIA4</accession>
<gene>
    <name evidence="2" type="ORF">BSZ19_31485</name>
</gene>
<evidence type="ECO:0000313" key="2">
    <source>
        <dbReference type="EMBL" id="OSJ28173.1"/>
    </source>
</evidence>
<dbReference type="GO" id="GO:0016757">
    <property type="term" value="F:glycosyltransferase activity"/>
    <property type="evidence" value="ECO:0007669"/>
    <property type="project" value="InterPro"/>
</dbReference>
<dbReference type="Proteomes" id="UP000193335">
    <property type="component" value="Unassembled WGS sequence"/>
</dbReference>
<dbReference type="RefSeq" id="WP_085403171.1">
    <property type="nucleotide sequence ID" value="NZ_NAFL01000271.1"/>
</dbReference>
<dbReference type="Gene3D" id="3.40.50.2000">
    <property type="entry name" value="Glycogen Phosphorylase B"/>
    <property type="match status" value="2"/>
</dbReference>
<dbReference type="PANTHER" id="PTHR12526">
    <property type="entry name" value="GLYCOSYLTRANSFERASE"/>
    <property type="match status" value="1"/>
</dbReference>
<organism evidence="2 3">
    <name type="scientific">Bradyrhizobium japonicum</name>
    <dbReference type="NCBI Taxonomy" id="375"/>
    <lineage>
        <taxon>Bacteria</taxon>
        <taxon>Pseudomonadati</taxon>
        <taxon>Pseudomonadota</taxon>
        <taxon>Alphaproteobacteria</taxon>
        <taxon>Hyphomicrobiales</taxon>
        <taxon>Nitrobacteraceae</taxon>
        <taxon>Bradyrhizobium</taxon>
    </lineage>
</organism>
<dbReference type="EMBL" id="NAFL01000271">
    <property type="protein sequence ID" value="OSJ28173.1"/>
    <property type="molecule type" value="Genomic_DNA"/>
</dbReference>
<keyword evidence="2" id="KW-0808">Transferase</keyword>
<dbReference type="InterPro" id="IPR001296">
    <property type="entry name" value="Glyco_trans_1"/>
</dbReference>
<dbReference type="AlphaFoldDB" id="A0A1Y2JIA4"/>
<dbReference type="Pfam" id="PF00534">
    <property type="entry name" value="Glycos_transf_1"/>
    <property type="match status" value="1"/>
</dbReference>
<name>A0A1Y2JIA4_BRAJP</name>
<protein>
    <submittedName>
        <fullName evidence="2">Glycosyl transferase</fullName>
    </submittedName>
</protein>